<evidence type="ECO:0000313" key="1">
    <source>
        <dbReference type="EMBL" id="OYD08013.1"/>
    </source>
</evidence>
<dbReference type="Proteomes" id="UP000215459">
    <property type="component" value="Unassembled WGS sequence"/>
</dbReference>
<name>A0A235B6T5_9BACL</name>
<evidence type="ECO:0000313" key="2">
    <source>
        <dbReference type="Proteomes" id="UP000215459"/>
    </source>
</evidence>
<dbReference type="EMBL" id="NOWF01000004">
    <property type="protein sequence ID" value="OYD08013.1"/>
    <property type="molecule type" value="Genomic_DNA"/>
</dbReference>
<keyword evidence="2" id="KW-1185">Reference proteome</keyword>
<organism evidence="1 2">
    <name type="scientific">Paludifilum halophilum</name>
    <dbReference type="NCBI Taxonomy" id="1642702"/>
    <lineage>
        <taxon>Bacteria</taxon>
        <taxon>Bacillati</taxon>
        <taxon>Bacillota</taxon>
        <taxon>Bacilli</taxon>
        <taxon>Bacillales</taxon>
        <taxon>Thermoactinomycetaceae</taxon>
        <taxon>Paludifilum</taxon>
    </lineage>
</organism>
<sequence>MNGGIDPKPLPIALKEHKSTLNRFAPGFAMAEHDTCFSTVLCHTKKAADLLSRQPFVSDGSLPLP</sequence>
<accession>A0A235B6T5</accession>
<dbReference type="AlphaFoldDB" id="A0A235B6T5"/>
<gene>
    <name evidence="1" type="ORF">CHM34_07815</name>
</gene>
<proteinExistence type="predicted"/>
<reference evidence="1 2" key="1">
    <citation type="submission" date="2017-07" db="EMBL/GenBank/DDBJ databases">
        <title>The genome sequence of Paludifilum halophilum highlights mechanisms for microbial adaptation to high salt environemnts.</title>
        <authorList>
            <person name="Belbahri L."/>
        </authorList>
    </citation>
    <scope>NUCLEOTIDE SEQUENCE [LARGE SCALE GENOMIC DNA]</scope>
    <source>
        <strain evidence="1 2">DSM 102817</strain>
    </source>
</reference>
<comment type="caution">
    <text evidence="1">The sequence shown here is derived from an EMBL/GenBank/DDBJ whole genome shotgun (WGS) entry which is preliminary data.</text>
</comment>
<protein>
    <submittedName>
        <fullName evidence="1">Uncharacterized protein</fullName>
    </submittedName>
</protein>